<organism evidence="1 2">
    <name type="scientific">Streptococcus pneumoniae</name>
    <dbReference type="NCBI Taxonomy" id="1313"/>
    <lineage>
        <taxon>Bacteria</taxon>
        <taxon>Bacillati</taxon>
        <taxon>Bacillota</taxon>
        <taxon>Bacilli</taxon>
        <taxon>Lactobacillales</taxon>
        <taxon>Streptococcaceae</taxon>
        <taxon>Streptococcus</taxon>
    </lineage>
</organism>
<proteinExistence type="predicted"/>
<sequence length="70" mass="8756">MNRDVANKLNNIFGKMRNSNITRTFRNNQYLKRKKLKEFIKPCYNRYSYNFIYNKRIEMTELERKNRKIS</sequence>
<name>A0A559GN29_STREE</name>
<evidence type="ECO:0000313" key="1">
    <source>
        <dbReference type="EMBL" id="TVX64451.1"/>
    </source>
</evidence>
<dbReference type="Proteomes" id="UP000315060">
    <property type="component" value="Unassembled WGS sequence"/>
</dbReference>
<reference evidence="1 2" key="1">
    <citation type="submission" date="2019-07" db="EMBL/GenBank/DDBJ databases">
        <authorList>
            <person name="Mohale T."/>
        </authorList>
    </citation>
    <scope>NUCLEOTIDE SEQUENCE [LARGE SCALE GENOMIC DNA]</scope>
    <source>
        <strain evidence="1 2">NTPn 59</strain>
    </source>
</reference>
<comment type="caution">
    <text evidence="1">The sequence shown here is derived from an EMBL/GenBank/DDBJ whole genome shotgun (WGS) entry which is preliminary data.</text>
</comment>
<gene>
    <name evidence="1" type="ORF">AZJ28_12420</name>
</gene>
<evidence type="ECO:0000313" key="2">
    <source>
        <dbReference type="Proteomes" id="UP000315060"/>
    </source>
</evidence>
<dbReference type="AlphaFoldDB" id="A0A559GN29"/>
<dbReference type="EMBL" id="VMYC01000380">
    <property type="protein sequence ID" value="TVX64451.1"/>
    <property type="molecule type" value="Genomic_DNA"/>
</dbReference>
<accession>A0A559GN29</accession>
<protein>
    <submittedName>
        <fullName evidence="1">Uncharacterized protein</fullName>
    </submittedName>
</protein>